<proteinExistence type="predicted"/>
<feature type="transmembrane region" description="Helical" evidence="1">
    <location>
        <begin position="421"/>
        <end position="440"/>
    </location>
</feature>
<dbReference type="Proteomes" id="UP000785679">
    <property type="component" value="Unassembled WGS sequence"/>
</dbReference>
<feature type="transmembrane region" description="Helical" evidence="1">
    <location>
        <begin position="492"/>
        <end position="510"/>
    </location>
</feature>
<feature type="transmembrane region" description="Helical" evidence="1">
    <location>
        <begin position="396"/>
        <end position="414"/>
    </location>
</feature>
<sequence>MLIYDDIKPIISQKEKQSKPLSGLKATQSPLIVVDEDHQSSQKLKESYPTLKKMLSSQNTLSLLKSKLAILDSTLIIINEQLESLKLSSSYATKVKDRIKTVQYENDLMNFKTDYIAKQSKKQAPVLKQRRPFVLISEENVLKRMDSEGASEDGRRGKFTLELQSADSAKLGCSLMLLFIVLTELSASVLQPKDVSLSNSIQLQLKLVVIVALSILCKYGHYKLVMITSSTLQMIPLFLDSQQPLANLHLPLVVLSHVTRVSSHFLALSYFSQYCPLDKLYTYLSLTFTLSHLSILGSIEVLQRNLLEQLLGGAQLLFILLIIFAFSTQGQYRNSEVYTCKLPMRHLDDYIDQREPTLWQYMSGVAFNVVLTIYGIISAKSGNTDEQITVTQQTNIYTQLSILAFALIAIPFVTKRWNERRIVICLMVFWALLDIKHQLFPLQDLALSSLSAYLIKYSLCYPQSTYSAAFNPVTLITLYSLTQFSGVQMPQIAGIVVSCACVVMVAGVYGQLRVRYERRQAPLEENNGYKLLL</sequence>
<dbReference type="EMBL" id="RRYP01004171">
    <property type="protein sequence ID" value="TNV83106.1"/>
    <property type="molecule type" value="Genomic_DNA"/>
</dbReference>
<keyword evidence="1" id="KW-0472">Membrane</keyword>
<protein>
    <submittedName>
        <fullName evidence="2">Uncharacterized protein</fullName>
    </submittedName>
</protein>
<keyword evidence="1" id="KW-1133">Transmembrane helix</keyword>
<feature type="transmembrane region" description="Helical" evidence="1">
    <location>
        <begin position="358"/>
        <end position="376"/>
    </location>
</feature>
<evidence type="ECO:0000313" key="3">
    <source>
        <dbReference type="Proteomes" id="UP000785679"/>
    </source>
</evidence>
<evidence type="ECO:0000313" key="2">
    <source>
        <dbReference type="EMBL" id="TNV83106.1"/>
    </source>
</evidence>
<dbReference type="AlphaFoldDB" id="A0A8J8T6A7"/>
<evidence type="ECO:0000256" key="1">
    <source>
        <dbReference type="SAM" id="Phobius"/>
    </source>
</evidence>
<feature type="transmembrane region" description="Helical" evidence="1">
    <location>
        <begin position="311"/>
        <end position="328"/>
    </location>
</feature>
<accession>A0A8J8T6A7</accession>
<dbReference type="OrthoDB" id="5588846at2759"/>
<gene>
    <name evidence="2" type="ORF">FGO68_gene8963</name>
</gene>
<name>A0A8J8T6A7_HALGN</name>
<reference evidence="2" key="1">
    <citation type="submission" date="2019-06" db="EMBL/GenBank/DDBJ databases">
        <authorList>
            <person name="Zheng W."/>
        </authorList>
    </citation>
    <scope>NUCLEOTIDE SEQUENCE</scope>
    <source>
        <strain evidence="2">QDHG01</strain>
    </source>
</reference>
<comment type="caution">
    <text evidence="2">The sequence shown here is derived from an EMBL/GenBank/DDBJ whole genome shotgun (WGS) entry which is preliminary data.</text>
</comment>
<organism evidence="2 3">
    <name type="scientific">Halteria grandinella</name>
    <dbReference type="NCBI Taxonomy" id="5974"/>
    <lineage>
        <taxon>Eukaryota</taxon>
        <taxon>Sar</taxon>
        <taxon>Alveolata</taxon>
        <taxon>Ciliophora</taxon>
        <taxon>Intramacronucleata</taxon>
        <taxon>Spirotrichea</taxon>
        <taxon>Stichotrichia</taxon>
        <taxon>Sporadotrichida</taxon>
        <taxon>Halteriidae</taxon>
        <taxon>Halteria</taxon>
    </lineage>
</organism>
<keyword evidence="1" id="KW-0812">Transmembrane</keyword>
<keyword evidence="3" id="KW-1185">Reference proteome</keyword>